<dbReference type="AlphaFoldDB" id="A0A512E4X3"/>
<dbReference type="OrthoDB" id="8782691at2"/>
<name>A0A512E4X3_9PROT</name>
<dbReference type="Pfam" id="PF07592">
    <property type="entry name" value="DDE_Tnp_ISAZ013"/>
    <property type="match status" value="1"/>
</dbReference>
<organism evidence="2 3">
    <name type="scientific">Skermanella aerolata</name>
    <dbReference type="NCBI Taxonomy" id="393310"/>
    <lineage>
        <taxon>Bacteria</taxon>
        <taxon>Pseudomonadati</taxon>
        <taxon>Pseudomonadota</taxon>
        <taxon>Alphaproteobacteria</taxon>
        <taxon>Rhodospirillales</taxon>
        <taxon>Azospirillaceae</taxon>
        <taxon>Skermanella</taxon>
    </lineage>
</organism>
<evidence type="ECO:0000313" key="2">
    <source>
        <dbReference type="EMBL" id="GEO43743.1"/>
    </source>
</evidence>
<evidence type="ECO:0000313" key="3">
    <source>
        <dbReference type="Proteomes" id="UP000321523"/>
    </source>
</evidence>
<feature type="region of interest" description="Disordered" evidence="1">
    <location>
        <begin position="60"/>
        <end position="82"/>
    </location>
</feature>
<sequence>MIDEASVRRQYELLRPSLDERGRRLFAASQVRALGYGGLSLVARATGMAPSTIGRELKELDQGATRSERQRRPGGGRKRLVETDATLESDLLSLVGPMTLGCPERPLLWVSKSLEKLAAALRAMGHTVSANTVRRLLRHLGFSRQGNAKANEGRGHPDRDAQFDHINARVLEFQAADQPVISVDTKKKELIGNYKNAGTEWRPERCPRRVNVHDFENKDLGKAIPYGVYDIADNAGWVSVGVTHDTAQFAVSAVRLWWEKMGRGRYPGADRVMITADGGGSNGSRVRLWKRELQALADETGLTISVCHYPPGTSKWNKIEHRLFCHISRNWRGRPLTSRLAVVELIAATTTMTGLTVACEVDPTEYQKGVKVTGEEMDSLSITRDDFHPEWNYTISPRANVRAVILA</sequence>
<accession>A0A512E4X3</accession>
<dbReference type="InterPro" id="IPR011518">
    <property type="entry name" value="Transposase_36"/>
</dbReference>
<keyword evidence="3" id="KW-1185">Reference proteome</keyword>
<dbReference type="NCBIfam" id="NF033519">
    <property type="entry name" value="transpos_ISAzo13"/>
    <property type="match status" value="1"/>
</dbReference>
<evidence type="ECO:0008006" key="4">
    <source>
        <dbReference type="Google" id="ProtNLM"/>
    </source>
</evidence>
<reference evidence="2 3" key="1">
    <citation type="submission" date="2019-07" db="EMBL/GenBank/DDBJ databases">
        <title>Whole genome shotgun sequence of Skermanella aerolata NBRC 106429.</title>
        <authorList>
            <person name="Hosoyama A."/>
            <person name="Uohara A."/>
            <person name="Ohji S."/>
            <person name="Ichikawa N."/>
        </authorList>
    </citation>
    <scope>NUCLEOTIDE SEQUENCE [LARGE SCALE GENOMIC DNA]</scope>
    <source>
        <strain evidence="2 3">NBRC 106429</strain>
    </source>
</reference>
<dbReference type="Proteomes" id="UP000321523">
    <property type="component" value="Unassembled WGS sequence"/>
</dbReference>
<dbReference type="EMBL" id="BJYZ01000182">
    <property type="protein sequence ID" value="GEO43743.1"/>
    <property type="molecule type" value="Genomic_DNA"/>
</dbReference>
<comment type="caution">
    <text evidence="2">The sequence shown here is derived from an EMBL/GenBank/DDBJ whole genome shotgun (WGS) entry which is preliminary data.</text>
</comment>
<feature type="compositionally biased region" description="Basic and acidic residues" evidence="1">
    <location>
        <begin position="60"/>
        <end position="71"/>
    </location>
</feature>
<proteinExistence type="predicted"/>
<evidence type="ECO:0000256" key="1">
    <source>
        <dbReference type="SAM" id="MobiDB-lite"/>
    </source>
</evidence>
<dbReference type="RefSeq" id="WP_147041397.1">
    <property type="nucleotide sequence ID" value="NZ_BJYZ01000182.1"/>
</dbReference>
<protein>
    <recommendedName>
        <fullName evidence="4">Transposase</fullName>
    </recommendedName>
</protein>
<gene>
    <name evidence="2" type="ORF">SAE02_78910</name>
</gene>